<dbReference type="RefSeq" id="WP_183306849.1">
    <property type="nucleotide sequence ID" value="NZ_JACIEP010000005.1"/>
</dbReference>
<dbReference type="InterPro" id="IPR050275">
    <property type="entry name" value="PGM_Phosphatase"/>
</dbReference>
<keyword evidence="2" id="KW-0378">Hydrolase</keyword>
<dbReference type="GO" id="GO:0005737">
    <property type="term" value="C:cytoplasm"/>
    <property type="evidence" value="ECO:0007669"/>
    <property type="project" value="TreeGrafter"/>
</dbReference>
<dbReference type="Gene3D" id="3.40.50.1240">
    <property type="entry name" value="Phosphoglycerate mutase-like"/>
    <property type="match status" value="1"/>
</dbReference>
<dbReference type="CDD" id="cd07067">
    <property type="entry name" value="HP_PGM_like"/>
    <property type="match status" value="1"/>
</dbReference>
<evidence type="ECO:0000313" key="3">
    <source>
        <dbReference type="Proteomes" id="UP000555103"/>
    </source>
</evidence>
<dbReference type="GO" id="GO:0009236">
    <property type="term" value="P:cobalamin biosynthetic process"/>
    <property type="evidence" value="ECO:0007669"/>
    <property type="project" value="UniProtKB-UniRule"/>
</dbReference>
<accession>A0A840CQR1</accession>
<evidence type="ECO:0000313" key="2">
    <source>
        <dbReference type="EMBL" id="MBB4035944.1"/>
    </source>
</evidence>
<evidence type="ECO:0000256" key="1">
    <source>
        <dbReference type="NCBIfam" id="TIGR03162"/>
    </source>
</evidence>
<dbReference type="InterPro" id="IPR013078">
    <property type="entry name" value="His_Pase_superF_clade-1"/>
</dbReference>
<comment type="caution">
    <text evidence="2">The sequence shown here is derived from an EMBL/GenBank/DDBJ whole genome shotgun (WGS) entry which is preliminary data.</text>
</comment>
<dbReference type="SMART" id="SM00855">
    <property type="entry name" value="PGAM"/>
    <property type="match status" value="1"/>
</dbReference>
<organism evidence="2 3">
    <name type="scientific">Dysgonomonas hofstadii</name>
    <dbReference type="NCBI Taxonomy" id="637886"/>
    <lineage>
        <taxon>Bacteria</taxon>
        <taxon>Pseudomonadati</taxon>
        <taxon>Bacteroidota</taxon>
        <taxon>Bacteroidia</taxon>
        <taxon>Bacteroidales</taxon>
        <taxon>Dysgonomonadaceae</taxon>
        <taxon>Dysgonomonas</taxon>
    </lineage>
</organism>
<dbReference type="InterPro" id="IPR017578">
    <property type="entry name" value="Ribazole_CobC"/>
</dbReference>
<dbReference type="EC" id="3.1.3.73" evidence="1"/>
<sequence>MKIHIVRHTAVDVEGLCYGQTDVPLKGSFEQEAEIVKQKLKNVPYDAVLSSPLSRAKRLAEYCGYTDIQLFDRLKEMHMGDWEMKEWSEMDVSEWEKDWVDTPTPNGESFMQLYYRVSSLLDELKTKDYSSVIIFAHGGVINCFRIYFGKSELTGAFENMPEYGEVMEFEL</sequence>
<dbReference type="EMBL" id="JACIEP010000005">
    <property type="protein sequence ID" value="MBB4035944.1"/>
    <property type="molecule type" value="Genomic_DNA"/>
</dbReference>
<dbReference type="NCBIfam" id="TIGR03162">
    <property type="entry name" value="ribazole_cobC"/>
    <property type="match status" value="1"/>
</dbReference>
<dbReference type="GO" id="GO:0043755">
    <property type="term" value="F:alpha-ribazole phosphatase activity"/>
    <property type="evidence" value="ECO:0007669"/>
    <property type="project" value="UniProtKB-UniRule"/>
</dbReference>
<protein>
    <recommendedName>
        <fullName evidence="1">Alpha-ribazole phosphatase</fullName>
        <ecNumber evidence="1">3.1.3.73</ecNumber>
    </recommendedName>
</protein>
<dbReference type="PANTHER" id="PTHR48100">
    <property type="entry name" value="BROAD-SPECIFICITY PHOSPHATASE YOR283W-RELATED"/>
    <property type="match status" value="1"/>
</dbReference>
<proteinExistence type="predicted"/>
<dbReference type="AlphaFoldDB" id="A0A840CQR1"/>
<keyword evidence="3" id="KW-1185">Reference proteome</keyword>
<dbReference type="Pfam" id="PF00300">
    <property type="entry name" value="His_Phos_1"/>
    <property type="match status" value="1"/>
</dbReference>
<gene>
    <name evidence="2" type="ORF">GGR21_001839</name>
</gene>
<name>A0A840CQR1_9BACT</name>
<dbReference type="PANTHER" id="PTHR48100:SF1">
    <property type="entry name" value="HISTIDINE PHOSPHATASE FAMILY PROTEIN-RELATED"/>
    <property type="match status" value="1"/>
</dbReference>
<dbReference type="Proteomes" id="UP000555103">
    <property type="component" value="Unassembled WGS sequence"/>
</dbReference>
<dbReference type="InterPro" id="IPR029033">
    <property type="entry name" value="His_PPase_superfam"/>
</dbReference>
<dbReference type="SUPFAM" id="SSF53254">
    <property type="entry name" value="Phosphoglycerate mutase-like"/>
    <property type="match status" value="1"/>
</dbReference>
<reference evidence="2 3" key="1">
    <citation type="submission" date="2020-08" db="EMBL/GenBank/DDBJ databases">
        <title>Genomic Encyclopedia of Type Strains, Phase IV (KMG-IV): sequencing the most valuable type-strain genomes for metagenomic binning, comparative biology and taxonomic classification.</title>
        <authorList>
            <person name="Goeker M."/>
        </authorList>
    </citation>
    <scope>NUCLEOTIDE SEQUENCE [LARGE SCALE GENOMIC DNA]</scope>
    <source>
        <strain evidence="2 3">DSM 104969</strain>
    </source>
</reference>